<evidence type="ECO:0000256" key="3">
    <source>
        <dbReference type="ARBA" id="ARBA00005189"/>
    </source>
</evidence>
<dbReference type="InterPro" id="IPR055060">
    <property type="entry name" value="ACOX_C_alpha1"/>
</dbReference>
<evidence type="ECO:0000256" key="11">
    <source>
        <dbReference type="ARBA" id="ARBA00022832"/>
    </source>
</evidence>
<dbReference type="GO" id="GO:0005504">
    <property type="term" value="F:fatty acid binding"/>
    <property type="evidence" value="ECO:0007669"/>
    <property type="project" value="TreeGrafter"/>
</dbReference>
<dbReference type="GO" id="GO:0005576">
    <property type="term" value="C:extracellular region"/>
    <property type="evidence" value="ECO:0007669"/>
    <property type="project" value="UniProtKB-SubCell"/>
</dbReference>
<feature type="domain" description="Acyl-CoA oxidase C-terminal" evidence="16">
    <location>
        <begin position="143"/>
        <end position="310"/>
    </location>
</feature>
<dbReference type="Pfam" id="PF01756">
    <property type="entry name" value="ACOX"/>
    <property type="match status" value="1"/>
</dbReference>
<dbReference type="Pfam" id="PF03769">
    <property type="entry name" value="Attacin_C"/>
    <property type="match status" value="1"/>
</dbReference>
<dbReference type="InterPro" id="IPR002655">
    <property type="entry name" value="Acyl-CoA_oxidase_C"/>
</dbReference>
<proteinExistence type="inferred from homology"/>
<comment type="similarity">
    <text evidence="4">Belongs to the acyl-CoA oxidase family.</text>
</comment>
<dbReference type="GO" id="GO:0045087">
    <property type="term" value="P:innate immune response"/>
    <property type="evidence" value="ECO:0007669"/>
    <property type="project" value="UniProtKB-KW"/>
</dbReference>
<evidence type="ECO:0000256" key="4">
    <source>
        <dbReference type="ARBA" id="ARBA00006288"/>
    </source>
</evidence>
<keyword evidence="9" id="KW-0285">Flavoprotein</keyword>
<dbReference type="FunFam" id="1.20.140.10:FF:000007">
    <property type="entry name" value="Acyl-coenzyme A oxidase"/>
    <property type="match status" value="1"/>
</dbReference>
<evidence type="ECO:0000313" key="19">
    <source>
        <dbReference type="EMBL" id="CAD7263460.1"/>
    </source>
</evidence>
<evidence type="ECO:0000256" key="15">
    <source>
        <dbReference type="ARBA" id="ARBA00023098"/>
    </source>
</evidence>
<gene>
    <name evidence="19" type="ORF">TSIB3V08_LOCUS7538</name>
</gene>
<dbReference type="PANTHER" id="PTHR10909">
    <property type="entry name" value="ELECTRON TRANSPORT OXIDOREDUCTASE"/>
    <property type="match status" value="1"/>
</dbReference>
<dbReference type="Pfam" id="PF22924">
    <property type="entry name" value="ACOX_C_alpha1"/>
    <property type="match status" value="1"/>
</dbReference>
<dbReference type="SUPFAM" id="SSF47203">
    <property type="entry name" value="Acyl-CoA dehydrogenase C-terminal domain-like"/>
    <property type="match status" value="2"/>
</dbReference>
<accession>A0A7R9AZJ5</accession>
<evidence type="ECO:0000259" key="18">
    <source>
        <dbReference type="Pfam" id="PF22924"/>
    </source>
</evidence>
<comment type="subcellular location">
    <subcellularLocation>
        <location evidence="2">Secreted</location>
    </subcellularLocation>
</comment>
<evidence type="ECO:0000256" key="2">
    <source>
        <dbReference type="ARBA" id="ARBA00004613"/>
    </source>
</evidence>
<keyword evidence="15" id="KW-0443">Lipid metabolism</keyword>
<evidence type="ECO:0000256" key="13">
    <source>
        <dbReference type="ARBA" id="ARBA00023002"/>
    </source>
</evidence>
<evidence type="ECO:0000256" key="1">
    <source>
        <dbReference type="ARBA" id="ARBA00001974"/>
    </source>
</evidence>
<keyword evidence="14" id="KW-0044">Antibiotic</keyword>
<dbReference type="GO" id="GO:0033540">
    <property type="term" value="P:fatty acid beta-oxidation using acyl-CoA oxidase"/>
    <property type="evidence" value="ECO:0007669"/>
    <property type="project" value="TreeGrafter"/>
</dbReference>
<evidence type="ECO:0000256" key="14">
    <source>
        <dbReference type="ARBA" id="ARBA00023022"/>
    </source>
</evidence>
<keyword evidence="10" id="KW-0274">FAD</keyword>
<evidence type="ECO:0000256" key="12">
    <source>
        <dbReference type="ARBA" id="ARBA00022859"/>
    </source>
</evidence>
<comment type="pathway">
    <text evidence="3">Lipid metabolism.</text>
</comment>
<dbReference type="GO" id="GO:0042742">
    <property type="term" value="P:defense response to bacterium"/>
    <property type="evidence" value="ECO:0007669"/>
    <property type="project" value="UniProtKB-KW"/>
</dbReference>
<dbReference type="EMBL" id="OC003574">
    <property type="protein sequence ID" value="CAD7263460.1"/>
    <property type="molecule type" value="Genomic_DNA"/>
</dbReference>
<keyword evidence="7" id="KW-0929">Antimicrobial</keyword>
<feature type="domain" description="Acyl-CoA oxidase C-alpha1" evidence="18">
    <location>
        <begin position="26"/>
        <end position="97"/>
    </location>
</feature>
<evidence type="ECO:0000256" key="9">
    <source>
        <dbReference type="ARBA" id="ARBA00022630"/>
    </source>
</evidence>
<dbReference type="GO" id="GO:0005777">
    <property type="term" value="C:peroxisome"/>
    <property type="evidence" value="ECO:0007669"/>
    <property type="project" value="InterPro"/>
</dbReference>
<dbReference type="GO" id="GO:0055088">
    <property type="term" value="P:lipid homeostasis"/>
    <property type="evidence" value="ECO:0007669"/>
    <property type="project" value="TreeGrafter"/>
</dbReference>
<dbReference type="InterPro" id="IPR012258">
    <property type="entry name" value="Acyl-CoA_oxidase"/>
</dbReference>
<evidence type="ECO:0000256" key="6">
    <source>
        <dbReference type="ARBA" id="ARBA00022525"/>
    </source>
</evidence>
<dbReference type="InterPro" id="IPR005521">
    <property type="entry name" value="Attacin_C"/>
</dbReference>
<feature type="domain" description="Attacin C-terminal" evidence="17">
    <location>
        <begin position="532"/>
        <end position="609"/>
    </location>
</feature>
<evidence type="ECO:0000259" key="16">
    <source>
        <dbReference type="Pfam" id="PF01756"/>
    </source>
</evidence>
<evidence type="ECO:0000259" key="17">
    <source>
        <dbReference type="Pfam" id="PF03769"/>
    </source>
</evidence>
<protein>
    <submittedName>
        <fullName evidence="19">Uncharacterized protein</fullName>
    </submittedName>
</protein>
<dbReference type="PANTHER" id="PTHR10909:SF390">
    <property type="entry name" value="PEROXISOMAL ACYL-COENZYME A OXIDASE 3"/>
    <property type="match status" value="1"/>
</dbReference>
<keyword evidence="13" id="KW-0560">Oxidoreductase</keyword>
<name>A0A7R9AZJ5_TIMSH</name>
<evidence type="ECO:0000256" key="7">
    <source>
        <dbReference type="ARBA" id="ARBA00022529"/>
    </source>
</evidence>
<dbReference type="GO" id="GO:0071949">
    <property type="term" value="F:FAD binding"/>
    <property type="evidence" value="ECO:0007669"/>
    <property type="project" value="InterPro"/>
</dbReference>
<reference evidence="19" key="1">
    <citation type="submission" date="2020-11" db="EMBL/GenBank/DDBJ databases">
        <authorList>
            <person name="Tran Van P."/>
        </authorList>
    </citation>
    <scope>NUCLEOTIDE SEQUENCE</scope>
</reference>
<sequence length="626" mass="68254">MKNFSVYFGEVMVNQHVAGALGKKSMQDIGQETHALSAAGKPLYSWLSRDAIQECREACGGHGYLKGLGDLRNSNDACCTYEGENSVLIQQTSNWLLQLWSRRDDKSQGPITSPLGSVDFLSKAQEILATRFSASTKEMAVRPETLLAAYEWLICWLLQATNDRIKSNSDSEMDAFTAKNNAQVFYARPLSIAFLEHFILLKFWQKVTGSDVDSNLQPVLLRLCSLYGAWRLEQHLTILYQAQLLCDGILDLCAQLKPDAIALVDAIAPPDFVLNSALGGSDGHLYKNLQAAIYRTPQVFERPSWWKDIVDWQTKNCSHIRVERECGKSLRENHPQYTQLGSNLDLPVICSLVYCKSSALDQAATEAVVMRCSVTVSSAAMLLLSVMTLCQAEAIEPRQDFDYNLPPALLYKLLGGPRGRLYLKGDQEHYLQQRTHVTVSRVKIHQCKRALKASLSQETVLPMTGRLGFEHRSGIGLLRVAVPRMRRAAGGNVKVDINPSGGTVAQGHATVYDGSRGRLDVQGVAATRPLAVSGGAQYTAPNGRGQAVVGVSRPGGQGTQVGVEGRATLWSSPSGAATVTGNAGWGRTYGGPYGTGRAQTNVGLNFQYRPGPPCPFKTGVGSMHSC</sequence>
<dbReference type="InterPro" id="IPR036250">
    <property type="entry name" value="AcylCo_DH-like_C"/>
</dbReference>
<keyword evidence="12" id="KW-0391">Immunity</keyword>
<evidence type="ECO:0000256" key="10">
    <source>
        <dbReference type="ARBA" id="ARBA00022827"/>
    </source>
</evidence>
<organism evidence="19">
    <name type="scientific">Timema shepardi</name>
    <name type="common">Walking stick</name>
    <dbReference type="NCBI Taxonomy" id="629360"/>
    <lineage>
        <taxon>Eukaryota</taxon>
        <taxon>Metazoa</taxon>
        <taxon>Ecdysozoa</taxon>
        <taxon>Arthropoda</taxon>
        <taxon>Hexapoda</taxon>
        <taxon>Insecta</taxon>
        <taxon>Pterygota</taxon>
        <taxon>Neoptera</taxon>
        <taxon>Polyneoptera</taxon>
        <taxon>Phasmatodea</taxon>
        <taxon>Timematodea</taxon>
        <taxon>Timematoidea</taxon>
        <taxon>Timematidae</taxon>
        <taxon>Timema</taxon>
    </lineage>
</organism>
<keyword evidence="11" id="KW-0276">Fatty acid metabolism</keyword>
<keyword evidence="6" id="KW-0964">Secreted</keyword>
<dbReference type="GO" id="GO:0016402">
    <property type="term" value="F:pristanoyl-CoA oxidase activity"/>
    <property type="evidence" value="ECO:0007669"/>
    <property type="project" value="TreeGrafter"/>
</dbReference>
<dbReference type="AlphaFoldDB" id="A0A7R9AZJ5"/>
<comment type="cofactor">
    <cofactor evidence="1">
        <name>FAD</name>
        <dbReference type="ChEBI" id="CHEBI:57692"/>
    </cofactor>
</comment>
<evidence type="ECO:0000256" key="5">
    <source>
        <dbReference type="ARBA" id="ARBA00007550"/>
    </source>
</evidence>
<evidence type="ECO:0000256" key="8">
    <source>
        <dbReference type="ARBA" id="ARBA00022588"/>
    </source>
</evidence>
<dbReference type="Gene3D" id="1.20.140.10">
    <property type="entry name" value="Butyryl-CoA Dehydrogenase, subunit A, domain 3"/>
    <property type="match status" value="2"/>
</dbReference>
<comment type="similarity">
    <text evidence="5">Belongs to the attacin/sarcotoxin-2 family.</text>
</comment>
<keyword evidence="8" id="KW-0399">Innate immunity</keyword>